<dbReference type="Gene3D" id="3.40.190.10">
    <property type="entry name" value="Periplasmic binding protein-like II"/>
    <property type="match status" value="2"/>
</dbReference>
<keyword evidence="5" id="KW-1185">Reference proteome</keyword>
<dbReference type="GO" id="GO:0015768">
    <property type="term" value="P:maltose transport"/>
    <property type="evidence" value="ECO:0007669"/>
    <property type="project" value="TreeGrafter"/>
</dbReference>
<protein>
    <submittedName>
        <fullName evidence="4">Carbohydrate ABC transporter substrate-binding protein</fullName>
    </submittedName>
</protein>
<keyword evidence="3" id="KW-0732">Signal</keyword>
<sequence length="396" mass="44592">MNTNKASNIIELKGIAWDHPRGYEPLRATSKEFSTLHPEVSIAWDIRSLKEFGDTPIEDLIDTYDLITIDHPYMGQAHVDQLLLPLEGSLLDTFLKALETQSVGPSFKSYYYKGHLYALPIDAAALVAAAREDLITKIHVELPKTRADLFRFYKRIPKEYSVAWPLCATDLWCSFLSLCAQDAGRNFIKNGTIDEKTGINVLDELKKHLQYLHPESINWNPIQVLDHMASSDHIIYAPFVFGYTNYSREGYAKNRVCFGNSPTNPKTNVSTILGGVGLAISSKSRHANWAVAFASYVANAQTQQGTYTNNGGQPGNLVAWQDESNNRLCHHFFKDILKTMQKAYVRPQHPGWNQFQEQGAELLHKGIQLGTASEKLVKDLNELYRAFRGEGNRGTD</sequence>
<dbReference type="RefSeq" id="WP_199114120.1">
    <property type="nucleotide sequence ID" value="NZ_JAELVQ010000004.1"/>
</dbReference>
<proteinExistence type="inferred from homology"/>
<name>A0A8J7JAJ3_9FLAO</name>
<keyword evidence="2" id="KW-0813">Transport</keyword>
<organism evidence="4 5">
    <name type="scientific">Snuella sedimenti</name>
    <dbReference type="NCBI Taxonomy" id="2798802"/>
    <lineage>
        <taxon>Bacteria</taxon>
        <taxon>Pseudomonadati</taxon>
        <taxon>Bacteroidota</taxon>
        <taxon>Flavobacteriia</taxon>
        <taxon>Flavobacteriales</taxon>
        <taxon>Flavobacteriaceae</taxon>
        <taxon>Snuella</taxon>
    </lineage>
</organism>
<dbReference type="AlphaFoldDB" id="A0A8J7JAJ3"/>
<evidence type="ECO:0000313" key="5">
    <source>
        <dbReference type="Proteomes" id="UP000610931"/>
    </source>
</evidence>
<evidence type="ECO:0000256" key="3">
    <source>
        <dbReference type="ARBA" id="ARBA00022729"/>
    </source>
</evidence>
<evidence type="ECO:0000313" key="4">
    <source>
        <dbReference type="EMBL" id="MBJ6367474.1"/>
    </source>
</evidence>
<comment type="similarity">
    <text evidence="1">Belongs to the bacterial solute-binding protein 1 family.</text>
</comment>
<dbReference type="InterPro" id="IPR006059">
    <property type="entry name" value="SBP"/>
</dbReference>
<comment type="caution">
    <text evidence="4">The sequence shown here is derived from an EMBL/GenBank/DDBJ whole genome shotgun (WGS) entry which is preliminary data.</text>
</comment>
<dbReference type="SUPFAM" id="SSF53850">
    <property type="entry name" value="Periplasmic binding protein-like II"/>
    <property type="match status" value="1"/>
</dbReference>
<dbReference type="GO" id="GO:1901982">
    <property type="term" value="F:maltose binding"/>
    <property type="evidence" value="ECO:0007669"/>
    <property type="project" value="TreeGrafter"/>
</dbReference>
<dbReference type="GO" id="GO:0055052">
    <property type="term" value="C:ATP-binding cassette (ABC) transporter complex, substrate-binding subunit-containing"/>
    <property type="evidence" value="ECO:0007669"/>
    <property type="project" value="TreeGrafter"/>
</dbReference>
<accession>A0A8J7JAJ3</accession>
<reference evidence="4" key="1">
    <citation type="submission" date="2020-12" db="EMBL/GenBank/DDBJ databases">
        <title>Snuella sp. nov., isolated from sediment in Incheon.</title>
        <authorList>
            <person name="Kim W."/>
        </authorList>
    </citation>
    <scope>NUCLEOTIDE SEQUENCE</scope>
    <source>
        <strain evidence="4">CAU 1569</strain>
    </source>
</reference>
<evidence type="ECO:0000256" key="2">
    <source>
        <dbReference type="ARBA" id="ARBA00022448"/>
    </source>
</evidence>
<dbReference type="Pfam" id="PF13416">
    <property type="entry name" value="SBP_bac_8"/>
    <property type="match status" value="1"/>
</dbReference>
<evidence type="ECO:0000256" key="1">
    <source>
        <dbReference type="ARBA" id="ARBA00008520"/>
    </source>
</evidence>
<dbReference type="Proteomes" id="UP000610931">
    <property type="component" value="Unassembled WGS sequence"/>
</dbReference>
<dbReference type="GO" id="GO:0042956">
    <property type="term" value="P:maltodextrin transmembrane transport"/>
    <property type="evidence" value="ECO:0007669"/>
    <property type="project" value="TreeGrafter"/>
</dbReference>
<gene>
    <name evidence="4" type="ORF">JF259_05165</name>
</gene>
<dbReference type="PANTHER" id="PTHR30061:SF50">
    <property type="entry name" value="MALTOSE_MALTODEXTRIN-BINDING PERIPLASMIC PROTEIN"/>
    <property type="match status" value="1"/>
</dbReference>
<dbReference type="EMBL" id="JAELVQ010000004">
    <property type="protein sequence ID" value="MBJ6367474.1"/>
    <property type="molecule type" value="Genomic_DNA"/>
</dbReference>
<dbReference type="PANTHER" id="PTHR30061">
    <property type="entry name" value="MALTOSE-BINDING PERIPLASMIC PROTEIN"/>
    <property type="match status" value="1"/>
</dbReference>